<dbReference type="EMBL" id="CAJNOR010000545">
    <property type="protein sequence ID" value="CAF0943969.1"/>
    <property type="molecule type" value="Genomic_DNA"/>
</dbReference>
<dbReference type="PANTHER" id="PTHR11751">
    <property type="entry name" value="ALANINE AMINOTRANSFERASE"/>
    <property type="match status" value="1"/>
</dbReference>
<dbReference type="Proteomes" id="UP000663828">
    <property type="component" value="Unassembled WGS sequence"/>
</dbReference>
<evidence type="ECO:0000256" key="9">
    <source>
        <dbReference type="ARBA" id="ARBA00047412"/>
    </source>
</evidence>
<organism evidence="12 14">
    <name type="scientific">Adineta ricciae</name>
    <name type="common">Rotifer</name>
    <dbReference type="NCBI Taxonomy" id="249248"/>
    <lineage>
        <taxon>Eukaryota</taxon>
        <taxon>Metazoa</taxon>
        <taxon>Spiralia</taxon>
        <taxon>Gnathifera</taxon>
        <taxon>Rotifera</taxon>
        <taxon>Eurotatoria</taxon>
        <taxon>Bdelloidea</taxon>
        <taxon>Adinetida</taxon>
        <taxon>Adinetidae</taxon>
        <taxon>Adineta</taxon>
    </lineage>
</organism>
<dbReference type="Pfam" id="PF00155">
    <property type="entry name" value="Aminotran_1_2"/>
    <property type="match status" value="1"/>
</dbReference>
<comment type="similarity">
    <text evidence="7">Belongs to the class-I pyridoxal-phosphate-dependent aminotransferase family. Alanine aminotransferase subfamily.</text>
</comment>
<dbReference type="CDD" id="cd00609">
    <property type="entry name" value="AAT_like"/>
    <property type="match status" value="1"/>
</dbReference>
<evidence type="ECO:0000256" key="6">
    <source>
        <dbReference type="ARBA" id="ARBA00025708"/>
    </source>
</evidence>
<dbReference type="GO" id="GO:0030170">
    <property type="term" value="F:pyridoxal phosphate binding"/>
    <property type="evidence" value="ECO:0007669"/>
    <property type="project" value="InterPro"/>
</dbReference>
<proteinExistence type="inferred from homology"/>
<dbReference type="InterPro" id="IPR015424">
    <property type="entry name" value="PyrdxlP-dep_Trfase"/>
</dbReference>
<dbReference type="PANTHER" id="PTHR11751:SF29">
    <property type="entry name" value="ALANINE TRANSAMINASE"/>
    <property type="match status" value="1"/>
</dbReference>
<dbReference type="OrthoDB" id="1732682at2759"/>
<evidence type="ECO:0000256" key="5">
    <source>
        <dbReference type="ARBA" id="ARBA00022898"/>
    </source>
</evidence>
<dbReference type="SUPFAM" id="SSF53383">
    <property type="entry name" value="PLP-dependent transferases"/>
    <property type="match status" value="1"/>
</dbReference>
<dbReference type="InterPro" id="IPR045088">
    <property type="entry name" value="ALAT1/2-like"/>
</dbReference>
<comment type="pathway">
    <text evidence="6">Amino-acid degradation; L-alanine degradation via transaminase pathway; pyruvate from L-alanine: step 1/1.</text>
</comment>
<dbReference type="GO" id="GO:0004021">
    <property type="term" value="F:L-alanine:2-oxoglutarate aminotransferase activity"/>
    <property type="evidence" value="ECO:0007669"/>
    <property type="project" value="UniProtKB-EC"/>
</dbReference>
<evidence type="ECO:0000313" key="11">
    <source>
        <dbReference type="EMBL" id="CAF0943969.1"/>
    </source>
</evidence>
<keyword evidence="13" id="KW-1185">Reference proteome</keyword>
<comment type="catalytic activity">
    <reaction evidence="9">
        <text>L-alanine + 2-oxoglutarate = pyruvate + L-glutamate</text>
        <dbReference type="Rhea" id="RHEA:19453"/>
        <dbReference type="ChEBI" id="CHEBI:15361"/>
        <dbReference type="ChEBI" id="CHEBI:16810"/>
        <dbReference type="ChEBI" id="CHEBI:29985"/>
        <dbReference type="ChEBI" id="CHEBI:57972"/>
        <dbReference type="EC" id="2.6.1.2"/>
    </reaction>
</comment>
<keyword evidence="3" id="KW-0032">Aminotransferase</keyword>
<dbReference type="FunFam" id="3.40.640.10:FF:000012">
    <property type="entry name" value="alanine aminotransferase 2"/>
    <property type="match status" value="1"/>
</dbReference>
<dbReference type="FunFam" id="3.90.1150.10:FF:000010">
    <property type="entry name" value="Alanine aminotransferase 2"/>
    <property type="match status" value="1"/>
</dbReference>
<sequence length="488" mass="55681">MDSNTQENENESLTMNNLNPYIFGVTDSVRGPTVTRAVEIEQQLKNDVNRFPFYRVIRANIGDPHASANQSPITYIRQFVVGCTYPPLMNMSDFPSDIKHRVERLLDSCGGKSLGSYTESQGIRTVREDIANYIARRDGYPANPSDIYLCNGATEGIRLVLKLLMNNDRNKPSGIMIPVPQYSLYSDTLSLYGAYQIGYYLDEDNNWALNLDELERSFDEAKEHCVPRGIVIINPGNPTGQILTAENIRMVIKFAYKHKLFIVADEVYQENIYLPNFKFCSFKKALMDLGSPYNQMQMASFHSASKGWHGECGSRGGYYELINLTEDVRIQVNKLVSAGICSTAWGQVVMNAIINPPRKGEPSYELYEKERSDVFNRLKQKANLITDLFNSVEGVRCNRVMGAMYAFPRIDLPEKTVEHAKSINMTPDTFYCFQLLEKTGICVVPGSGFKQRPNTYHFRITILSPVDEIKQIVERFRTFHESFLREWQ</sequence>
<evidence type="ECO:0000256" key="3">
    <source>
        <dbReference type="ARBA" id="ARBA00022576"/>
    </source>
</evidence>
<dbReference type="EMBL" id="CAJNOJ010000047">
    <property type="protein sequence ID" value="CAF0951794.1"/>
    <property type="molecule type" value="Genomic_DNA"/>
</dbReference>
<evidence type="ECO:0000313" key="12">
    <source>
        <dbReference type="EMBL" id="CAF0951794.1"/>
    </source>
</evidence>
<feature type="domain" description="Aminotransferase class I/classII large" evidence="10">
    <location>
        <begin position="111"/>
        <end position="476"/>
    </location>
</feature>
<dbReference type="InterPro" id="IPR015422">
    <property type="entry name" value="PyrdxlP-dep_Trfase_small"/>
</dbReference>
<reference evidence="12" key="1">
    <citation type="submission" date="2021-02" db="EMBL/GenBank/DDBJ databases">
        <authorList>
            <person name="Nowell W R."/>
        </authorList>
    </citation>
    <scope>NUCLEOTIDE SEQUENCE</scope>
</reference>
<evidence type="ECO:0000256" key="1">
    <source>
        <dbReference type="ARBA" id="ARBA00001933"/>
    </source>
</evidence>
<comment type="caution">
    <text evidence="12">The sequence shown here is derived from an EMBL/GenBank/DDBJ whole genome shotgun (WGS) entry which is preliminary data.</text>
</comment>
<evidence type="ECO:0000256" key="7">
    <source>
        <dbReference type="ARBA" id="ARBA00025785"/>
    </source>
</evidence>
<keyword evidence="4" id="KW-0808">Transferase</keyword>
<keyword evidence="5" id="KW-0663">Pyridoxal phosphate</keyword>
<dbReference type="Gene3D" id="3.90.1150.10">
    <property type="entry name" value="Aspartate Aminotransferase, domain 1"/>
    <property type="match status" value="1"/>
</dbReference>
<protein>
    <recommendedName>
        <fullName evidence="8">alanine transaminase</fullName>
        <ecNumber evidence="8">2.6.1.2</ecNumber>
    </recommendedName>
</protein>
<dbReference type="GO" id="GO:0042853">
    <property type="term" value="P:L-alanine catabolic process"/>
    <property type="evidence" value="ECO:0007669"/>
    <property type="project" value="UniProtKB-UniPathway"/>
</dbReference>
<evidence type="ECO:0000313" key="14">
    <source>
        <dbReference type="Proteomes" id="UP000663852"/>
    </source>
</evidence>
<accession>A0A814DAS2</accession>
<evidence type="ECO:0000256" key="8">
    <source>
        <dbReference type="ARBA" id="ARBA00026106"/>
    </source>
</evidence>
<name>A0A814DAS2_ADIRI</name>
<comment type="cofactor">
    <cofactor evidence="1">
        <name>pyridoxal 5'-phosphate</name>
        <dbReference type="ChEBI" id="CHEBI:597326"/>
    </cofactor>
</comment>
<evidence type="ECO:0000256" key="2">
    <source>
        <dbReference type="ARBA" id="ARBA00011738"/>
    </source>
</evidence>
<dbReference type="InterPro" id="IPR015421">
    <property type="entry name" value="PyrdxlP-dep_Trfase_major"/>
</dbReference>
<dbReference type="EC" id="2.6.1.2" evidence="8"/>
<dbReference type="UniPathway" id="UPA00528">
    <property type="reaction ID" value="UER00586"/>
</dbReference>
<evidence type="ECO:0000313" key="13">
    <source>
        <dbReference type="Proteomes" id="UP000663828"/>
    </source>
</evidence>
<dbReference type="Gene3D" id="1.10.287.1970">
    <property type="match status" value="1"/>
</dbReference>
<evidence type="ECO:0000256" key="4">
    <source>
        <dbReference type="ARBA" id="ARBA00022679"/>
    </source>
</evidence>
<evidence type="ECO:0000259" key="10">
    <source>
        <dbReference type="Pfam" id="PF00155"/>
    </source>
</evidence>
<comment type="subunit">
    <text evidence="2">Homodimer.</text>
</comment>
<dbReference type="InterPro" id="IPR004839">
    <property type="entry name" value="Aminotransferase_I/II_large"/>
</dbReference>
<dbReference type="AlphaFoldDB" id="A0A814DAS2"/>
<gene>
    <name evidence="12" type="ORF">EDS130_LOCUS12379</name>
    <name evidence="11" type="ORF">XAT740_LOCUS10278</name>
</gene>
<dbReference type="Proteomes" id="UP000663852">
    <property type="component" value="Unassembled WGS sequence"/>
</dbReference>
<dbReference type="Gene3D" id="3.40.640.10">
    <property type="entry name" value="Type I PLP-dependent aspartate aminotransferase-like (Major domain)"/>
    <property type="match status" value="1"/>
</dbReference>